<organism evidence="2 3">
    <name type="scientific">Artemisia annua</name>
    <name type="common">Sweet wormwood</name>
    <dbReference type="NCBI Taxonomy" id="35608"/>
    <lineage>
        <taxon>Eukaryota</taxon>
        <taxon>Viridiplantae</taxon>
        <taxon>Streptophyta</taxon>
        <taxon>Embryophyta</taxon>
        <taxon>Tracheophyta</taxon>
        <taxon>Spermatophyta</taxon>
        <taxon>Magnoliopsida</taxon>
        <taxon>eudicotyledons</taxon>
        <taxon>Gunneridae</taxon>
        <taxon>Pentapetalae</taxon>
        <taxon>asterids</taxon>
        <taxon>campanulids</taxon>
        <taxon>Asterales</taxon>
        <taxon>Asteraceae</taxon>
        <taxon>Asteroideae</taxon>
        <taxon>Anthemideae</taxon>
        <taxon>Artemisiinae</taxon>
        <taxon>Artemisia</taxon>
    </lineage>
</organism>
<name>A0A2U1L6Y7_ARTAN</name>
<dbReference type="OrthoDB" id="692967at2759"/>
<gene>
    <name evidence="2" type="ORF">CTI12_AA523940</name>
</gene>
<reference evidence="2 3" key="1">
    <citation type="journal article" date="2018" name="Mol. Plant">
        <title>The genome of Artemisia annua provides insight into the evolution of Asteraceae family and artemisinin biosynthesis.</title>
        <authorList>
            <person name="Shen Q."/>
            <person name="Zhang L."/>
            <person name="Liao Z."/>
            <person name="Wang S."/>
            <person name="Yan T."/>
            <person name="Shi P."/>
            <person name="Liu M."/>
            <person name="Fu X."/>
            <person name="Pan Q."/>
            <person name="Wang Y."/>
            <person name="Lv Z."/>
            <person name="Lu X."/>
            <person name="Zhang F."/>
            <person name="Jiang W."/>
            <person name="Ma Y."/>
            <person name="Chen M."/>
            <person name="Hao X."/>
            <person name="Li L."/>
            <person name="Tang Y."/>
            <person name="Lv G."/>
            <person name="Zhou Y."/>
            <person name="Sun X."/>
            <person name="Brodelius P.E."/>
            <person name="Rose J.K.C."/>
            <person name="Tang K."/>
        </authorList>
    </citation>
    <scope>NUCLEOTIDE SEQUENCE [LARGE SCALE GENOMIC DNA]</scope>
    <source>
        <strain evidence="3">cv. Huhao1</strain>
        <tissue evidence="2">Leaf</tissue>
    </source>
</reference>
<keyword evidence="3" id="KW-1185">Reference proteome</keyword>
<dbReference type="STRING" id="35608.A0A2U1L6Y7"/>
<protein>
    <submittedName>
        <fullName evidence="2">Uncharacterized protein</fullName>
    </submittedName>
</protein>
<evidence type="ECO:0000313" key="3">
    <source>
        <dbReference type="Proteomes" id="UP000245207"/>
    </source>
</evidence>
<sequence length="132" mass="14721">MRGFPGLLLILLLSSNLCYGIAKTVEVVGFGECADCKENNIKTSQALSGLMLGYQTSQVVIDMIGTRFWDRKLVTEITETFINFQLMFVLQNTTTNRTTGEETFGGDTNVPAESRYTTKTVLSWHTTSLTDY</sequence>
<dbReference type="EMBL" id="PKPP01011119">
    <property type="protein sequence ID" value="PWA44731.1"/>
    <property type="molecule type" value="Genomic_DNA"/>
</dbReference>
<feature type="chain" id="PRO_5015600109" evidence="1">
    <location>
        <begin position="23"/>
        <end position="132"/>
    </location>
</feature>
<accession>A0A2U1L6Y7</accession>
<evidence type="ECO:0000313" key="2">
    <source>
        <dbReference type="EMBL" id="PWA44731.1"/>
    </source>
</evidence>
<feature type="signal peptide" evidence="1">
    <location>
        <begin position="1"/>
        <end position="22"/>
    </location>
</feature>
<evidence type="ECO:0000256" key="1">
    <source>
        <dbReference type="SAM" id="SignalP"/>
    </source>
</evidence>
<dbReference type="Proteomes" id="UP000245207">
    <property type="component" value="Unassembled WGS sequence"/>
</dbReference>
<dbReference type="AlphaFoldDB" id="A0A2U1L6Y7"/>
<comment type="caution">
    <text evidence="2">The sequence shown here is derived from an EMBL/GenBank/DDBJ whole genome shotgun (WGS) entry which is preliminary data.</text>
</comment>
<keyword evidence="1" id="KW-0732">Signal</keyword>
<proteinExistence type="predicted"/>